<protein>
    <submittedName>
        <fullName evidence="4">Mitotic spindle assembly checkpoint protein MAD2B</fullName>
    </submittedName>
</protein>
<evidence type="ECO:0000313" key="3">
    <source>
        <dbReference type="Proteomes" id="UP001652680"/>
    </source>
</evidence>
<dbReference type="InterPro" id="IPR036570">
    <property type="entry name" value="HORMA_dom_sf"/>
</dbReference>
<sequence length="200" mass="22902">MQAEIAADIHLEAIEVLLNHILYVRGLYPSQIFKKRRVYNTPVFVSIFPPLNNYLASVLRSARELLIRQELQCLVVIVYQKENEPLESYQLHLKSLEAGGKSTVEDPHLIEFEQQLRAAIYKLSERLKQLPKLPAGSCQFKVHLHTTQDAFVRFSHESQYQEFPWLQAQTAESQPSQTISLLPLATVENVGLKMQAHILG</sequence>
<dbReference type="Pfam" id="PF02301">
    <property type="entry name" value="HORMA"/>
    <property type="match status" value="1"/>
</dbReference>
<name>A0A6P4EFQ5_DRORH</name>
<dbReference type="AlphaFoldDB" id="A0A6P4EFQ5"/>
<dbReference type="PANTHER" id="PTHR11842">
    <property type="entry name" value="MITOTIC SPINDLE ASSEMBLY CHECKPOINT PROTEIN MAD2"/>
    <property type="match status" value="1"/>
</dbReference>
<dbReference type="Proteomes" id="UP001652680">
    <property type="component" value="Unassembled WGS sequence"/>
</dbReference>
<keyword evidence="3" id="KW-1185">Reference proteome</keyword>
<dbReference type="CTD" id="40677"/>
<dbReference type="PROSITE" id="PS50815">
    <property type="entry name" value="HORMA"/>
    <property type="match status" value="1"/>
</dbReference>
<dbReference type="RefSeq" id="XP_016977027.1">
    <property type="nucleotide sequence ID" value="XM_017121538.1"/>
</dbReference>
<reference evidence="3" key="1">
    <citation type="journal article" date="2021" name="Elife">
        <title>Highly contiguous assemblies of 101 drosophilid genomes.</title>
        <authorList>
            <person name="Kim B.Y."/>
            <person name="Wang J.R."/>
            <person name="Miller D.E."/>
            <person name="Barmina O."/>
            <person name="Delaney E."/>
            <person name="Thompson A."/>
            <person name="Comeault A.A."/>
            <person name="Peede D."/>
            <person name="D'Agostino E.R."/>
            <person name="Pelaez J."/>
            <person name="Aguilar J.M."/>
            <person name="Haji D."/>
            <person name="Matsunaga T."/>
            <person name="Armstrong E.E."/>
            <person name="Zych M."/>
            <person name="Ogawa Y."/>
            <person name="Stamenkovic-Radak M."/>
            <person name="Jelic M."/>
            <person name="Veselinovic M.S."/>
            <person name="Tanaskovic M."/>
            <person name="Eric P."/>
            <person name="Gao J.J."/>
            <person name="Katoh T.K."/>
            <person name="Toda M.J."/>
            <person name="Watabe H."/>
            <person name="Watada M."/>
            <person name="Davis J.S."/>
            <person name="Moyle L.C."/>
            <person name="Manoli G."/>
            <person name="Bertolini E."/>
            <person name="Kostal V."/>
            <person name="Hawley R.S."/>
            <person name="Takahashi A."/>
            <person name="Jones C.D."/>
            <person name="Price D.K."/>
            <person name="Whiteman N."/>
            <person name="Kopp A."/>
            <person name="Matute D.R."/>
            <person name="Petrov D.A."/>
        </authorList>
    </citation>
    <scope>NUCLEOTIDE SEQUENCE [LARGE SCALE GENOMIC DNA]</scope>
</reference>
<dbReference type="InterPro" id="IPR045091">
    <property type="entry name" value="Mad2-like"/>
</dbReference>
<dbReference type="PANTHER" id="PTHR11842:SF10">
    <property type="entry name" value="MITOTIC SPINDLE ASSEMBLY CHECKPOINT PROTEIN MAD2B"/>
    <property type="match status" value="1"/>
</dbReference>
<dbReference type="Gene3D" id="3.30.900.10">
    <property type="entry name" value="HORMA domain"/>
    <property type="match status" value="1"/>
</dbReference>
<dbReference type="GeneID" id="108043010"/>
<gene>
    <name evidence="4" type="primary">LOC108043010</name>
    <name evidence="2" type="synonym">108043010</name>
</gene>
<reference evidence="2" key="3">
    <citation type="submission" date="2025-05" db="UniProtKB">
        <authorList>
            <consortium name="EnsemblMetazoa"/>
        </authorList>
    </citation>
    <scope>IDENTIFICATION</scope>
</reference>
<feature type="domain" description="HORMA" evidence="1">
    <location>
        <begin position="4"/>
        <end position="198"/>
    </location>
</feature>
<dbReference type="SUPFAM" id="SSF56019">
    <property type="entry name" value="The spindle assembly checkpoint protein mad2"/>
    <property type="match status" value="1"/>
</dbReference>
<dbReference type="OMA" id="QYQEFPW"/>
<evidence type="ECO:0000259" key="1">
    <source>
        <dbReference type="PROSITE" id="PS50815"/>
    </source>
</evidence>
<dbReference type="InterPro" id="IPR003511">
    <property type="entry name" value="HORMA_dom"/>
</dbReference>
<accession>A0A6P4EFQ5</accession>
<reference evidence="4" key="2">
    <citation type="submission" date="2025-04" db="UniProtKB">
        <authorList>
            <consortium name="RefSeq"/>
        </authorList>
    </citation>
    <scope>IDENTIFICATION</scope>
</reference>
<dbReference type="EnsemblMetazoa" id="XM_017121538.1">
    <property type="protein sequence ID" value="XP_016977027.1"/>
    <property type="gene ID" value="LOC108043010"/>
</dbReference>
<dbReference type="OrthoDB" id="21254at2759"/>
<dbReference type="GO" id="GO:0016035">
    <property type="term" value="C:zeta DNA polymerase complex"/>
    <property type="evidence" value="ECO:0007669"/>
    <property type="project" value="TreeGrafter"/>
</dbReference>
<evidence type="ECO:0000313" key="4">
    <source>
        <dbReference type="RefSeq" id="XP_016977027.1"/>
    </source>
</evidence>
<evidence type="ECO:0000313" key="2">
    <source>
        <dbReference type="EnsemblMetazoa" id="XP_016977027.1"/>
    </source>
</evidence>
<organism evidence="4">
    <name type="scientific">Drosophila rhopaloa</name>
    <name type="common">Fruit fly</name>
    <dbReference type="NCBI Taxonomy" id="1041015"/>
    <lineage>
        <taxon>Eukaryota</taxon>
        <taxon>Metazoa</taxon>
        <taxon>Ecdysozoa</taxon>
        <taxon>Arthropoda</taxon>
        <taxon>Hexapoda</taxon>
        <taxon>Insecta</taxon>
        <taxon>Pterygota</taxon>
        <taxon>Neoptera</taxon>
        <taxon>Endopterygota</taxon>
        <taxon>Diptera</taxon>
        <taxon>Brachycera</taxon>
        <taxon>Muscomorpha</taxon>
        <taxon>Ephydroidea</taxon>
        <taxon>Drosophilidae</taxon>
        <taxon>Drosophila</taxon>
        <taxon>Sophophora</taxon>
    </lineage>
</organism>
<proteinExistence type="predicted"/>